<keyword evidence="1" id="KW-0479">Metal-binding</keyword>
<evidence type="ECO:0000313" key="2">
    <source>
        <dbReference type="EMBL" id="MCM1990973.1"/>
    </source>
</evidence>
<reference evidence="2" key="2">
    <citation type="submission" date="2021-04" db="EMBL/GenBank/DDBJ databases">
        <authorList>
            <person name="Dong X."/>
        </authorList>
    </citation>
    <scope>NUCLEOTIDE SEQUENCE</scope>
    <source>
        <strain evidence="2">ZWT</strain>
    </source>
</reference>
<dbReference type="EMBL" id="JAGSOJ010000003">
    <property type="protein sequence ID" value="MCM1990973.1"/>
    <property type="molecule type" value="Genomic_DNA"/>
</dbReference>
<dbReference type="AlphaFoldDB" id="A0A9J6P5A5"/>
<comment type="caution">
    <text evidence="2">The sequence shown here is derived from an EMBL/GenBank/DDBJ whole genome shotgun (WGS) entry which is preliminary data.</text>
</comment>
<keyword evidence="2" id="KW-0378">Hydrolase</keyword>
<dbReference type="InterPro" id="IPR000787">
    <property type="entry name" value="Peptidase_M29"/>
</dbReference>
<evidence type="ECO:0000313" key="3">
    <source>
        <dbReference type="Proteomes" id="UP001056429"/>
    </source>
</evidence>
<dbReference type="GO" id="GO:0004177">
    <property type="term" value="F:aminopeptidase activity"/>
    <property type="evidence" value="ECO:0007669"/>
    <property type="project" value="UniProtKB-KW"/>
</dbReference>
<reference evidence="2" key="1">
    <citation type="journal article" date="2021" name="mSystems">
        <title>Bacteria and Archaea Synergistically Convert Glycine Betaine to Biogenic Methane in the Formosa Cold Seep of the South China Sea.</title>
        <authorList>
            <person name="Li L."/>
            <person name="Zhang W."/>
            <person name="Zhang S."/>
            <person name="Song L."/>
            <person name="Sun Q."/>
            <person name="Zhang H."/>
            <person name="Xiang H."/>
            <person name="Dong X."/>
        </authorList>
    </citation>
    <scope>NUCLEOTIDE SEQUENCE</scope>
    <source>
        <strain evidence="2">ZWT</strain>
    </source>
</reference>
<dbReference type="Proteomes" id="UP001056429">
    <property type="component" value="Unassembled WGS sequence"/>
</dbReference>
<dbReference type="InterPro" id="IPR052170">
    <property type="entry name" value="M29_Exopeptidase"/>
</dbReference>
<sequence>MKNTKIFYNEENSKILNSYEKSLEMIKKICLETKQSEEVGELKRLYKFFNHTGEFILKLADIEKTLGEEYFNSKSFEELKHENYRLYEELIGDNYKKSYANPKYAVEVLGNGVGQLLSAFYVRIREGISHAFRNRIFRLEENNQIFVQAFNSIKENEVDYTILKNIIIRPFLNREALIRDAKYFNEECLNTNYRFYTETVLSTDLTDIRYLFRFDNYISENEIRMAQYLTTYPMDKLEKLSKAIVEAFLRGFIADNKARGDRNVVRLIYSVGQEIIIKQLIKEFENNGFECVFQLAQSTSPNEQYEYDHRFDNSLYLDERYTTLKEETYDIAYKLTEHCFSKLSGPMIFERFGEIPFSPENKSECLKLSEEQEELLQSHENNINEIYYKYEPKDNTNYCIVALPHPGIGEDFENIFEETLKINMMDNSFHEAIQQRIIDVLDRGEYVHIVGKDGNETDIKVKLQEIKNPDKETNFANMVAESNIPLGEVYTSPKLKGTNGIFHIKDAYVELKYKDLKLLFEDGYVVDYSCSNFDDENDNRKYVHENLMKLYNKLPLGEFAIGTNTEAHVMAKKYGILDLLPILISEKMGPHFAIGDTAFVWGEDTPVYNLLNGKEVIARDNEKSILRKENVDEAYTGIHTDIPLPYEEIGCIAVITEDGDRIDIIRDGRFVLEGTEELNSPFDR</sequence>
<keyword evidence="3" id="KW-1185">Reference proteome</keyword>
<organism evidence="2 3">
    <name type="scientific">Oceanirhabdus seepicola</name>
    <dbReference type="NCBI Taxonomy" id="2828781"/>
    <lineage>
        <taxon>Bacteria</taxon>
        <taxon>Bacillati</taxon>
        <taxon>Bacillota</taxon>
        <taxon>Clostridia</taxon>
        <taxon>Eubacteriales</taxon>
        <taxon>Clostridiaceae</taxon>
        <taxon>Oceanirhabdus</taxon>
    </lineage>
</organism>
<keyword evidence="2" id="KW-0645">Protease</keyword>
<dbReference type="PANTHER" id="PTHR34448:SF1">
    <property type="entry name" value="BLL6088 PROTEIN"/>
    <property type="match status" value="1"/>
</dbReference>
<dbReference type="EC" id="3.4.11.-" evidence="2"/>
<gene>
    <name evidence="2" type="ORF">KDK92_14675</name>
</gene>
<keyword evidence="2" id="KW-0031">Aminopeptidase</keyword>
<dbReference type="Pfam" id="PF02073">
    <property type="entry name" value="Peptidase_M29"/>
    <property type="match status" value="1"/>
</dbReference>
<dbReference type="SUPFAM" id="SSF144052">
    <property type="entry name" value="Thermophilic metalloprotease-like"/>
    <property type="match status" value="1"/>
</dbReference>
<dbReference type="GO" id="GO:0046872">
    <property type="term" value="F:metal ion binding"/>
    <property type="evidence" value="ECO:0007669"/>
    <property type="project" value="UniProtKB-KW"/>
</dbReference>
<dbReference type="GO" id="GO:0006508">
    <property type="term" value="P:proteolysis"/>
    <property type="evidence" value="ECO:0007669"/>
    <property type="project" value="InterPro"/>
</dbReference>
<proteinExistence type="predicted"/>
<accession>A0A9J6P5A5</accession>
<name>A0A9J6P5A5_9CLOT</name>
<protein>
    <submittedName>
        <fullName evidence="2">Aminopeptidase</fullName>
        <ecNumber evidence="2">3.4.11.-</ecNumber>
    </submittedName>
</protein>
<dbReference type="PANTHER" id="PTHR34448">
    <property type="entry name" value="AMINOPEPTIDASE"/>
    <property type="match status" value="1"/>
</dbReference>
<evidence type="ECO:0000256" key="1">
    <source>
        <dbReference type="ARBA" id="ARBA00022723"/>
    </source>
</evidence>
<dbReference type="RefSeq" id="WP_250860083.1">
    <property type="nucleotide sequence ID" value="NZ_JAGSOJ010000003.1"/>
</dbReference>